<dbReference type="InterPro" id="IPR007553">
    <property type="entry name" value="2-thiour_desulf"/>
</dbReference>
<name>U7UCP4_9FIRM</name>
<dbReference type="Proteomes" id="UP000017090">
    <property type="component" value="Unassembled WGS sequence"/>
</dbReference>
<comment type="caution">
    <text evidence="1">The sequence shown here is derived from an EMBL/GenBank/DDBJ whole genome shotgun (WGS) entry which is preliminary data.</text>
</comment>
<dbReference type="OrthoDB" id="9810648at2"/>
<dbReference type="EMBL" id="AWXA01000053">
    <property type="protein sequence ID" value="ERT57116.1"/>
    <property type="molecule type" value="Genomic_DNA"/>
</dbReference>
<reference evidence="1 2" key="1">
    <citation type="submission" date="2013-09" db="EMBL/GenBank/DDBJ databases">
        <authorList>
            <person name="Durkin A.S."/>
            <person name="Haft D.R."/>
            <person name="McCorrison J."/>
            <person name="Torralba M."/>
            <person name="Gillis M."/>
            <person name="Haft D.H."/>
            <person name="Methe B."/>
            <person name="Sutton G."/>
            <person name="Nelson K.E."/>
        </authorList>
    </citation>
    <scope>NUCLEOTIDE SEQUENCE [LARGE SCALE GENOMIC DNA]</scope>
    <source>
        <strain evidence="1 2">BV3C16-1</strain>
    </source>
</reference>
<dbReference type="Pfam" id="PF04463">
    <property type="entry name" value="2-thiour_desulf"/>
    <property type="match status" value="1"/>
</dbReference>
<protein>
    <submittedName>
        <fullName evidence="1">PF04463 family protein</fullName>
    </submittedName>
</protein>
<proteinExistence type="predicted"/>
<keyword evidence="2" id="KW-1185">Reference proteome</keyword>
<evidence type="ECO:0000313" key="1">
    <source>
        <dbReference type="EMBL" id="ERT57116.1"/>
    </source>
</evidence>
<gene>
    <name evidence="1" type="ORF">HMPREF1250_1764</name>
</gene>
<dbReference type="PANTHER" id="PTHR30087">
    <property type="entry name" value="INNER MEMBRANE PROTEIN"/>
    <property type="match status" value="1"/>
</dbReference>
<dbReference type="PANTHER" id="PTHR30087:SF1">
    <property type="entry name" value="HYPOTHETICAL CYTOSOLIC PROTEIN"/>
    <property type="match status" value="1"/>
</dbReference>
<organism evidence="1 2">
    <name type="scientific">Megasphaera vaginalis</name>
    <name type="common">ex Srinivasan et al. 2021</name>
    <dbReference type="NCBI Taxonomy" id="1111454"/>
    <lineage>
        <taxon>Bacteria</taxon>
        <taxon>Bacillati</taxon>
        <taxon>Bacillota</taxon>
        <taxon>Negativicutes</taxon>
        <taxon>Veillonellales</taxon>
        <taxon>Veillonellaceae</taxon>
        <taxon>Megasphaera</taxon>
    </lineage>
</organism>
<evidence type="ECO:0000313" key="2">
    <source>
        <dbReference type="Proteomes" id="UP000017090"/>
    </source>
</evidence>
<accession>U7UCP4</accession>
<dbReference type="RefSeq" id="WP_023054423.1">
    <property type="nucleotide sequence ID" value="NZ_AWXA01000053.1"/>
</dbReference>
<dbReference type="eggNOG" id="COG1683">
    <property type="taxonomic scope" value="Bacteria"/>
</dbReference>
<dbReference type="AlphaFoldDB" id="U7UCP4"/>
<dbReference type="PATRIC" id="fig|1111454.3.peg.2056"/>
<sequence length="143" mass="15726">MKIIVSACLLGKRCKYNGGDNYRQEVVDFCRGKEVIPVCPEIEAGMPCPRPPVEIVDGKVTDCHGKDVDKKYRKGVEKVLEEIGDTPVALAVLKSRSPTCGVHEIYDGTFTGRKIKGIGILAEALRNKGIPVIDEEDPLFNKK</sequence>